<dbReference type="EMBL" id="LGTE01000004">
    <property type="protein sequence ID" value="KNZ70311.1"/>
    <property type="molecule type" value="Genomic_DNA"/>
</dbReference>
<reference evidence="2" key="1">
    <citation type="submission" date="2015-07" db="EMBL/GenBank/DDBJ databases">
        <title>Complete Genome of Thermincola ferriacetica strain Z-0001T.</title>
        <authorList>
            <person name="Lusk B."/>
            <person name="Badalamenti J.P."/>
            <person name="Parameswaran P."/>
            <person name="Bond D.R."/>
            <person name="Torres C.I."/>
        </authorList>
    </citation>
    <scope>NUCLEOTIDE SEQUENCE [LARGE SCALE GENOMIC DNA]</scope>
    <source>
        <strain evidence="2">Z-0001</strain>
    </source>
</reference>
<dbReference type="RefSeq" id="WP_160315522.1">
    <property type="nucleotide sequence ID" value="NZ_LGTE01000004.1"/>
</dbReference>
<name>A0A0L6W4B1_9FIRM</name>
<comment type="caution">
    <text evidence="1">The sequence shown here is derived from an EMBL/GenBank/DDBJ whole genome shotgun (WGS) entry which is preliminary data.</text>
</comment>
<gene>
    <name evidence="1" type="ORF">Tfer_0871</name>
</gene>
<accession>A0A0L6W4B1</accession>
<protein>
    <submittedName>
        <fullName evidence="1">Uncharacterized protein</fullName>
    </submittedName>
</protein>
<organism evidence="1 2">
    <name type="scientific">Thermincola ferriacetica</name>
    <dbReference type="NCBI Taxonomy" id="281456"/>
    <lineage>
        <taxon>Bacteria</taxon>
        <taxon>Bacillati</taxon>
        <taxon>Bacillota</taxon>
        <taxon>Clostridia</taxon>
        <taxon>Eubacteriales</taxon>
        <taxon>Thermincolaceae</taxon>
        <taxon>Thermincola</taxon>
    </lineage>
</organism>
<evidence type="ECO:0000313" key="1">
    <source>
        <dbReference type="EMBL" id="KNZ70311.1"/>
    </source>
</evidence>
<keyword evidence="2" id="KW-1185">Reference proteome</keyword>
<evidence type="ECO:0000313" key="2">
    <source>
        <dbReference type="Proteomes" id="UP000037175"/>
    </source>
</evidence>
<dbReference type="Proteomes" id="UP000037175">
    <property type="component" value="Unassembled WGS sequence"/>
</dbReference>
<dbReference type="AlphaFoldDB" id="A0A0L6W4B1"/>
<proteinExistence type="predicted"/>
<sequence>MPWERLADLLLAGIQLACGLVALATALLQLKKAKGVNCSKPRRRH</sequence>